<reference evidence="1 3" key="1">
    <citation type="journal article" date="2017" name="Nature">
        <title>The sunflower genome provides insights into oil metabolism, flowering and Asterid evolution.</title>
        <authorList>
            <person name="Badouin H."/>
            <person name="Gouzy J."/>
            <person name="Grassa C.J."/>
            <person name="Murat F."/>
            <person name="Staton S.E."/>
            <person name="Cottret L."/>
            <person name="Lelandais-Briere C."/>
            <person name="Owens G.L."/>
            <person name="Carrere S."/>
            <person name="Mayjonade B."/>
            <person name="Legrand L."/>
            <person name="Gill N."/>
            <person name="Kane N.C."/>
            <person name="Bowers J.E."/>
            <person name="Hubner S."/>
            <person name="Bellec A."/>
            <person name="Berard A."/>
            <person name="Berges H."/>
            <person name="Blanchet N."/>
            <person name="Boniface M.C."/>
            <person name="Brunel D."/>
            <person name="Catrice O."/>
            <person name="Chaidir N."/>
            <person name="Claudel C."/>
            <person name="Donnadieu C."/>
            <person name="Faraut T."/>
            <person name="Fievet G."/>
            <person name="Helmstetter N."/>
            <person name="King M."/>
            <person name="Knapp S.J."/>
            <person name="Lai Z."/>
            <person name="Le Paslier M.C."/>
            <person name="Lippi Y."/>
            <person name="Lorenzon L."/>
            <person name="Mandel J.R."/>
            <person name="Marage G."/>
            <person name="Marchand G."/>
            <person name="Marquand E."/>
            <person name="Bret-Mestries E."/>
            <person name="Morien E."/>
            <person name="Nambeesan S."/>
            <person name="Nguyen T."/>
            <person name="Pegot-Espagnet P."/>
            <person name="Pouilly N."/>
            <person name="Raftis F."/>
            <person name="Sallet E."/>
            <person name="Schiex T."/>
            <person name="Thomas J."/>
            <person name="Vandecasteele C."/>
            <person name="Vares D."/>
            <person name="Vear F."/>
            <person name="Vautrin S."/>
            <person name="Crespi M."/>
            <person name="Mangin B."/>
            <person name="Burke J.M."/>
            <person name="Salse J."/>
            <person name="Munos S."/>
            <person name="Vincourt P."/>
            <person name="Rieseberg L.H."/>
            <person name="Langlade N.B."/>
        </authorList>
    </citation>
    <scope>NUCLEOTIDE SEQUENCE [LARGE SCALE GENOMIC DNA]</scope>
    <source>
        <strain evidence="3">cv. SF193</strain>
        <tissue evidence="1">Leaves</tissue>
    </source>
</reference>
<name>A0A251TR49_HELAN</name>
<organism evidence="2 3">
    <name type="scientific">Helianthus annuus</name>
    <name type="common">Common sunflower</name>
    <dbReference type="NCBI Taxonomy" id="4232"/>
    <lineage>
        <taxon>Eukaryota</taxon>
        <taxon>Viridiplantae</taxon>
        <taxon>Streptophyta</taxon>
        <taxon>Embryophyta</taxon>
        <taxon>Tracheophyta</taxon>
        <taxon>Spermatophyta</taxon>
        <taxon>Magnoliopsida</taxon>
        <taxon>eudicotyledons</taxon>
        <taxon>Gunneridae</taxon>
        <taxon>Pentapetalae</taxon>
        <taxon>asterids</taxon>
        <taxon>campanulids</taxon>
        <taxon>Asterales</taxon>
        <taxon>Asteraceae</taxon>
        <taxon>Asteroideae</taxon>
        <taxon>Heliantheae alliance</taxon>
        <taxon>Heliantheae</taxon>
        <taxon>Helianthus</taxon>
    </lineage>
</organism>
<dbReference type="EMBL" id="CM007898">
    <property type="protein sequence ID" value="OTG13605.1"/>
    <property type="molecule type" value="Genomic_DNA"/>
</dbReference>
<dbReference type="Gramene" id="mRNA:HanXRQr2_Chr09g0365371">
    <property type="protein sequence ID" value="mRNA:HanXRQr2_Chr09g0365371"/>
    <property type="gene ID" value="HanXRQr2_Chr09g0365371"/>
</dbReference>
<reference evidence="2" key="2">
    <citation type="submission" date="2017-02" db="EMBL/GenBank/DDBJ databases">
        <title>Sunflower complete genome.</title>
        <authorList>
            <person name="Langlade N."/>
            <person name="Munos S."/>
        </authorList>
    </citation>
    <scope>NUCLEOTIDE SEQUENCE [LARGE SCALE GENOMIC DNA]</scope>
    <source>
        <tissue evidence="2">Leaves</tissue>
    </source>
</reference>
<protein>
    <submittedName>
        <fullName evidence="2">Uncharacterized protein</fullName>
    </submittedName>
</protein>
<evidence type="ECO:0000313" key="3">
    <source>
        <dbReference type="Proteomes" id="UP000215914"/>
    </source>
</evidence>
<dbReference type="EMBL" id="MNCJ02000324">
    <property type="protein sequence ID" value="KAF5788969.1"/>
    <property type="molecule type" value="Genomic_DNA"/>
</dbReference>
<sequence>MEDQRSKWKIQEPSSSEYDEGVSRVKWVLTNGYGIGRKLIITPIVISSSMLVLPQHVYSAKGCAFSLFRAAFLQAMFASISSRACYCLICKKSVLTRTYFCHCDPNQITNLEWTHHKLTSFCLGAPYPARFTRYSISLWTNNLILNHNIAP</sequence>
<keyword evidence="3" id="KW-1185">Reference proteome</keyword>
<accession>A0A251TR49</accession>
<dbReference type="Proteomes" id="UP000215914">
    <property type="component" value="Chromosome 9"/>
</dbReference>
<evidence type="ECO:0000313" key="2">
    <source>
        <dbReference type="EMBL" id="OTG13605.1"/>
    </source>
</evidence>
<evidence type="ECO:0000313" key="1">
    <source>
        <dbReference type="EMBL" id="KAF5788969.1"/>
    </source>
</evidence>
<proteinExistence type="predicted"/>
<reference evidence="1" key="3">
    <citation type="submission" date="2020-06" db="EMBL/GenBank/DDBJ databases">
        <title>Helianthus annuus Genome sequencing and assembly Release 2.</title>
        <authorList>
            <person name="Gouzy J."/>
            <person name="Langlade N."/>
            <person name="Munos S."/>
        </authorList>
    </citation>
    <scope>NUCLEOTIDE SEQUENCE</scope>
    <source>
        <tissue evidence="1">Leaves</tissue>
    </source>
</reference>
<dbReference type="InParanoid" id="A0A251TR49"/>
<dbReference type="AlphaFoldDB" id="A0A251TR49"/>
<gene>
    <name evidence="2" type="ORF">HannXRQ_Chr09g0240001</name>
    <name evidence="1" type="ORF">HanXRQr2_Chr09g0365371</name>
</gene>